<evidence type="ECO:0000259" key="2">
    <source>
        <dbReference type="Pfam" id="PF13439"/>
    </source>
</evidence>
<dbReference type="SUPFAM" id="SSF53756">
    <property type="entry name" value="UDP-Glycosyltransferase/glycogen phosphorylase"/>
    <property type="match status" value="1"/>
</dbReference>
<protein>
    <submittedName>
        <fullName evidence="3">Glycosyltransferase family 4 protein</fullName>
    </submittedName>
</protein>
<dbReference type="Gene3D" id="3.40.50.2000">
    <property type="entry name" value="Glycogen Phosphorylase B"/>
    <property type="match status" value="2"/>
</dbReference>
<dbReference type="PANTHER" id="PTHR12526:SF630">
    <property type="entry name" value="GLYCOSYLTRANSFERASE"/>
    <property type="match status" value="1"/>
</dbReference>
<dbReference type="EMBL" id="CP095338">
    <property type="protein sequence ID" value="XAG21419.1"/>
    <property type="molecule type" value="Genomic_DNA"/>
</dbReference>
<gene>
    <name evidence="3" type="ORF">MRN70_00700</name>
</gene>
<accession>A0AAU6SN96</accession>
<feature type="domain" description="Glycosyl transferase family 1" evidence="1">
    <location>
        <begin position="178"/>
        <end position="339"/>
    </location>
</feature>
<dbReference type="GO" id="GO:0016757">
    <property type="term" value="F:glycosyltransferase activity"/>
    <property type="evidence" value="ECO:0007669"/>
    <property type="project" value="InterPro"/>
</dbReference>
<dbReference type="Pfam" id="PF13439">
    <property type="entry name" value="Glyco_transf_4"/>
    <property type="match status" value="1"/>
</dbReference>
<name>A0AAU6SN96_UNCXX</name>
<dbReference type="InterPro" id="IPR028098">
    <property type="entry name" value="Glyco_trans_4-like_N"/>
</dbReference>
<evidence type="ECO:0000313" key="3">
    <source>
        <dbReference type="EMBL" id="XAG21419.1"/>
    </source>
</evidence>
<proteinExistence type="predicted"/>
<dbReference type="CDD" id="cd03801">
    <property type="entry name" value="GT4_PimA-like"/>
    <property type="match status" value="1"/>
</dbReference>
<evidence type="ECO:0000259" key="1">
    <source>
        <dbReference type="Pfam" id="PF00534"/>
    </source>
</evidence>
<dbReference type="Pfam" id="PF00534">
    <property type="entry name" value="Glycos_transf_1"/>
    <property type="match status" value="1"/>
</dbReference>
<organism evidence="3">
    <name type="scientific">bacterium 19PA01SH03</name>
    <dbReference type="NCBI Taxonomy" id="2920705"/>
    <lineage>
        <taxon>Bacteria</taxon>
    </lineage>
</organism>
<reference evidence="3" key="1">
    <citation type="submission" date="2022-03" db="EMBL/GenBank/DDBJ databases">
        <title>Sea Food Isolates.</title>
        <authorList>
            <person name="Li c."/>
        </authorList>
    </citation>
    <scope>NUCLEOTIDE SEQUENCE</scope>
    <source>
        <strain evidence="3">19PA01SH03</strain>
    </source>
</reference>
<sequence>MRILIFSSYHDAWNSVRPEAEMFIEIAKLGHDVTVMTQGDSEYLPRFKENGIKVIDCYPSKKICCKAIQTLRSELAEFHYDIVYAMNSRTIPNAAFACIGFKHTKLVTYRGTVGGLYRHDPTAYLTHLHPRVNGVVCVAEAVANDVKSRVWKNKQNVVTIYKGHDIAWYQAQPATLSSLGLPDDAFCVICIANARLSKGVHILLDSAKQLADLGNLHLLLVGRDMQTEQNLLLAKHSGMQERIHFLGYRKDVPELLAASAVQIQPSISGEGLPKTIIEAMAMGIPSVATTTGGGKELLVDGESGFIVPVQDSTAIAEKIRLLYQSPELRQLMGQRAQQRMINDFSCQESAKQHLDFFQRLLGSVDLSS</sequence>
<dbReference type="PANTHER" id="PTHR12526">
    <property type="entry name" value="GLYCOSYLTRANSFERASE"/>
    <property type="match status" value="1"/>
</dbReference>
<dbReference type="InterPro" id="IPR001296">
    <property type="entry name" value="Glyco_trans_1"/>
</dbReference>
<feature type="domain" description="Glycosyltransferase subfamily 4-like N-terminal" evidence="2">
    <location>
        <begin position="25"/>
        <end position="167"/>
    </location>
</feature>
<dbReference type="AlphaFoldDB" id="A0AAU6SN96"/>